<proteinExistence type="inferred from homology"/>
<comment type="similarity">
    <text evidence="1">Belongs to the UxaA family.</text>
</comment>
<dbReference type="EMBL" id="CP002207">
    <property type="protein sequence ID" value="ADP34895.1"/>
    <property type="molecule type" value="Genomic_DNA"/>
</dbReference>
<dbReference type="Gene3D" id="2.30.130.110">
    <property type="match status" value="1"/>
</dbReference>
<evidence type="ECO:0000313" key="5">
    <source>
        <dbReference type="EMBL" id="ADP34895.1"/>
    </source>
</evidence>
<dbReference type="NCBIfam" id="TIGR03248">
    <property type="entry name" value="galactar-dH20"/>
    <property type="match status" value="1"/>
</dbReference>
<dbReference type="Proteomes" id="UP000006867">
    <property type="component" value="Chromosome"/>
</dbReference>
<feature type="domain" description="SAF" evidence="4">
    <location>
        <begin position="20"/>
        <end position="90"/>
    </location>
</feature>
<gene>
    <name evidence="5" type="ordered locus">BATR1942_19900</name>
</gene>
<dbReference type="InterPro" id="IPR044144">
    <property type="entry name" value="SAF_UxaA/GarD"/>
</dbReference>
<sequence>MVLNLKQNQSPLYIKVNANDNVAIIVNDRGLPAGTVFPCGLMLEEYVPQGHKVTLTDLKQGAAIVRYGEVIGYADRQINRGCWLQETLVRMPAPPVLEDLPIANRVPGPQPSLEGYTFEGYRNEDGSAGTKNILGITTSVQCVVGVLDYAVKRIKEDLLPKYPNVDDVVPLHHQYGCGVAINAPDAVIPIRTIQNLAKHPNFGGEVMAVGLGCEKLLPARIVPGGEPANIISLQDQQGFTNMIQSIMEMAEERLIKLNSRTRVTCPVSDLVIGLQCGGSDAFSGVTANPAVGYAADLLVRAGATVLFSEVTEVRDAIHLLTPRAINEEVGHSLIHEMKWYDSYLQRGEADRSANPSPGNKKGGLSNVVEKSLGSVAKSGTSPISGVLGPGEKADQKGLLFAATPASDFVCGTLQLAAGMNVQVFTTGRGTPYGLAAAPVIKVSTRHSLSEQWGDLIDVNAGRIATGEASIEEIGWEIFRLIVDVASGRKQTWADHWGLHNDLCLFNPSPVT</sequence>
<evidence type="ECO:0000256" key="3">
    <source>
        <dbReference type="NCBIfam" id="TIGR03248"/>
    </source>
</evidence>
<dbReference type="Pfam" id="PF04295">
    <property type="entry name" value="GD_AH_second"/>
    <property type="match status" value="1"/>
</dbReference>
<dbReference type="EC" id="4.2.1.42" evidence="3"/>
<evidence type="ECO:0000259" key="4">
    <source>
        <dbReference type="SMART" id="SM00858"/>
    </source>
</evidence>
<dbReference type="InterPro" id="IPR048332">
    <property type="entry name" value="GD_AH_C"/>
</dbReference>
<dbReference type="CDD" id="cd11613">
    <property type="entry name" value="SAF_AH_GD"/>
    <property type="match status" value="1"/>
</dbReference>
<dbReference type="Pfam" id="PF20629">
    <property type="entry name" value="GD_AH_C"/>
    <property type="match status" value="1"/>
</dbReference>
<keyword evidence="2" id="KW-0456">Lyase</keyword>
<name>A0ABM5M472_BACA1</name>
<dbReference type="InterPro" id="IPR013974">
    <property type="entry name" value="SAF"/>
</dbReference>
<evidence type="ECO:0000313" key="6">
    <source>
        <dbReference type="Proteomes" id="UP000006867"/>
    </source>
</evidence>
<dbReference type="InterPro" id="IPR007392">
    <property type="entry name" value="GD_AH_second"/>
</dbReference>
<organism evidence="5 6">
    <name type="scientific">Bacillus atrophaeus (strain 1942)</name>
    <dbReference type="NCBI Taxonomy" id="720555"/>
    <lineage>
        <taxon>Bacteria</taxon>
        <taxon>Bacillati</taxon>
        <taxon>Bacillota</taxon>
        <taxon>Bacilli</taxon>
        <taxon>Bacillales</taxon>
        <taxon>Bacillaceae</taxon>
        <taxon>Bacillus</taxon>
    </lineage>
</organism>
<accession>A0ABM5M472</accession>
<dbReference type="SMART" id="SM00858">
    <property type="entry name" value="SAF"/>
    <property type="match status" value="1"/>
</dbReference>
<dbReference type="PANTHER" id="PTHR30536:SF1">
    <property type="entry name" value="GALACTARATE DEHYDRATASE (L-THREO-FORMING)"/>
    <property type="match status" value="1"/>
</dbReference>
<protein>
    <recommendedName>
        <fullName evidence="3">Galactarate dehydratase</fullName>
        <ecNumber evidence="3">4.2.1.42</ecNumber>
    </recommendedName>
</protein>
<dbReference type="RefSeq" id="WP_003327966.1">
    <property type="nucleotide sequence ID" value="NC_014639.1"/>
</dbReference>
<dbReference type="PANTHER" id="PTHR30536">
    <property type="entry name" value="ALTRONATE/GALACTARATE DEHYDRATASE"/>
    <property type="match status" value="1"/>
</dbReference>
<dbReference type="InterPro" id="IPR052172">
    <property type="entry name" value="UxaA_altronate/galactarate_dh"/>
</dbReference>
<keyword evidence="6" id="KW-1185">Reference proteome</keyword>
<evidence type="ECO:0000256" key="2">
    <source>
        <dbReference type="ARBA" id="ARBA00023239"/>
    </source>
</evidence>
<dbReference type="InterPro" id="IPR017654">
    <property type="entry name" value="GarD-like"/>
</dbReference>
<reference evidence="5 6" key="1">
    <citation type="journal article" date="2011" name="Front. Microbiol.">
        <title>Genomic signatures of strain selection and enhancement in Bacillus atrophaeus var. globigii, a historical biowarfare simulant.</title>
        <authorList>
            <person name="Gibbons H.S."/>
            <person name="Broomall S.M."/>
            <person name="McNew L.A."/>
            <person name="Daligault H."/>
            <person name="Chapman C."/>
            <person name="Bruce D."/>
            <person name="Karavis M."/>
            <person name="Krepps M."/>
            <person name="McGregor P.A."/>
            <person name="Hong C."/>
            <person name="Park K.H."/>
            <person name="Akmal A."/>
            <person name="Feldman A."/>
            <person name="Lin J.S."/>
            <person name="Chang W.E."/>
            <person name="Higgs B.W."/>
            <person name="Demirev P."/>
            <person name="Lindquist J."/>
            <person name="Liem A."/>
            <person name="Fochler E."/>
            <person name="Read T.D."/>
            <person name="Tapia R."/>
            <person name="Johnson S."/>
            <person name="Bishop-Lilly K.A."/>
            <person name="Detter C."/>
            <person name="Han C."/>
            <person name="Sozhamannan S."/>
            <person name="Rosenzweig C.N."/>
            <person name="Skowronski E.W."/>
        </authorList>
    </citation>
    <scope>NUCLEOTIDE SEQUENCE [LARGE SCALE GENOMIC DNA]</scope>
    <source>
        <strain evidence="5 6">1942</strain>
    </source>
</reference>
<evidence type="ECO:0000256" key="1">
    <source>
        <dbReference type="ARBA" id="ARBA00010986"/>
    </source>
</evidence>